<proteinExistence type="predicted"/>
<sequence>MIDWEYLKTELCKRVRDKLQFLRKVEEDCLAGKGGVECYYYYALVRTKPRWYNSFEEWLADIGERAAAPYLRPIWRRALKTAYMRLFNVVYGNWLREYALEALVAWREGKPFPSLRQSQP</sequence>
<name>A0A371R0B8_9CREN</name>
<protein>
    <submittedName>
        <fullName evidence="2">Uncharacterized protein</fullName>
    </submittedName>
</protein>
<dbReference type="EMBL" id="NMUE01000027">
    <property type="protein sequence ID" value="RFA95031.1"/>
    <property type="molecule type" value="Genomic_DNA"/>
</dbReference>
<dbReference type="EMBL" id="NMUF01000035">
    <property type="protein sequence ID" value="RFA96744.1"/>
    <property type="molecule type" value="Genomic_DNA"/>
</dbReference>
<organism evidence="2 3">
    <name type="scientific">Pyrobaculum aerophilum</name>
    <dbReference type="NCBI Taxonomy" id="13773"/>
    <lineage>
        <taxon>Archaea</taxon>
        <taxon>Thermoproteota</taxon>
        <taxon>Thermoprotei</taxon>
        <taxon>Thermoproteales</taxon>
        <taxon>Thermoproteaceae</taxon>
        <taxon>Pyrobaculum</taxon>
    </lineage>
</organism>
<evidence type="ECO:0000313" key="1">
    <source>
        <dbReference type="EMBL" id="RFA95031.1"/>
    </source>
</evidence>
<accession>A0A371R0B8</accession>
<evidence type="ECO:0000313" key="2">
    <source>
        <dbReference type="EMBL" id="RFA96744.1"/>
    </source>
</evidence>
<evidence type="ECO:0000313" key="4">
    <source>
        <dbReference type="Proteomes" id="UP000257123"/>
    </source>
</evidence>
<comment type="caution">
    <text evidence="2">The sequence shown here is derived from an EMBL/GenBank/DDBJ whole genome shotgun (WGS) entry which is preliminary data.</text>
</comment>
<gene>
    <name evidence="1" type="ORF">CGL51_08590</name>
    <name evidence="2" type="ORF">CGL52_10620</name>
</gene>
<dbReference type="Proteomes" id="UP000257123">
    <property type="component" value="Unassembled WGS sequence"/>
</dbReference>
<reference evidence="3 4" key="1">
    <citation type="submission" date="2017-07" db="EMBL/GenBank/DDBJ databases">
        <title>Draft genome sequence of aerobic hyperthermophilic archaea, Pyrobaculum aerophilum YKB31 and YKB32.</title>
        <authorList>
            <person name="Mochizuki T."/>
            <person name="Berliner A.J."/>
            <person name="Yoshida-Takashima Y."/>
            <person name="Takaki Y."/>
            <person name="Nunoura T."/>
            <person name="Takai K."/>
        </authorList>
    </citation>
    <scope>NUCLEOTIDE SEQUENCE [LARGE SCALE GENOMIC DNA]</scope>
    <source>
        <strain evidence="1 4">YKB31</strain>
        <strain evidence="2 3">YKB32</strain>
    </source>
</reference>
<dbReference type="RefSeq" id="WP_116421428.1">
    <property type="nucleotide sequence ID" value="NZ_NMUE01000027.1"/>
</dbReference>
<evidence type="ECO:0000313" key="3">
    <source>
        <dbReference type="Proteomes" id="UP000256877"/>
    </source>
</evidence>
<dbReference type="AlphaFoldDB" id="A0A371R0B8"/>
<dbReference type="Proteomes" id="UP000256877">
    <property type="component" value="Unassembled WGS sequence"/>
</dbReference>